<proteinExistence type="predicted"/>
<protein>
    <submittedName>
        <fullName evidence="1">Uncharacterized protein</fullName>
    </submittedName>
</protein>
<dbReference type="EMBL" id="VSSQ01006579">
    <property type="protein sequence ID" value="MPM33171.1"/>
    <property type="molecule type" value="Genomic_DNA"/>
</dbReference>
<organism evidence="1">
    <name type="scientific">bioreactor metagenome</name>
    <dbReference type="NCBI Taxonomy" id="1076179"/>
    <lineage>
        <taxon>unclassified sequences</taxon>
        <taxon>metagenomes</taxon>
        <taxon>ecological metagenomes</taxon>
    </lineage>
</organism>
<gene>
    <name evidence="1" type="ORF">SDC9_79740</name>
</gene>
<accession>A0A644YZB5</accession>
<comment type="caution">
    <text evidence="1">The sequence shown here is derived from an EMBL/GenBank/DDBJ whole genome shotgun (WGS) entry which is preliminary data.</text>
</comment>
<sequence>MKENGLCVAVVLHGLVKIQVVLGQIRKDPHVVSDTVDPALVQRVGRGLHHHMGAARIQHPAKQLMQLKALRRGPLRGQDLRADHVLVGADQTHLRPCRLLQNSLQQIRGGGLAVGAGDGGHDHMLRRMTEPVGAQHSQRPPGLLHQHVGNAGLRLPLTHGAYCPGLLRLSDIGMTVHGIATDGDEHVALMSLTGVITDAGDFKIFIRVKLQYLCTDQ</sequence>
<evidence type="ECO:0000313" key="1">
    <source>
        <dbReference type="EMBL" id="MPM33171.1"/>
    </source>
</evidence>
<name>A0A644YZB5_9ZZZZ</name>
<reference evidence="1" key="1">
    <citation type="submission" date="2019-08" db="EMBL/GenBank/DDBJ databases">
        <authorList>
            <person name="Kucharzyk K."/>
            <person name="Murdoch R.W."/>
            <person name="Higgins S."/>
            <person name="Loffler F."/>
        </authorList>
    </citation>
    <scope>NUCLEOTIDE SEQUENCE</scope>
</reference>
<dbReference type="AlphaFoldDB" id="A0A644YZB5"/>